<protein>
    <submittedName>
        <fullName evidence="1">Mitochondrial rho GTPase 1-like protein</fullName>
    </submittedName>
</protein>
<dbReference type="Gene3D" id="3.40.50.300">
    <property type="entry name" value="P-loop containing nucleotide triphosphate hydrolases"/>
    <property type="match status" value="1"/>
</dbReference>
<sequence>AKKAGKSTIVNNLIGRPFSKAYNPTELEQYAVNVVDGYEGDKKYLVLKEIPRDEVTKLLANKDSLASCDVAIVVHDRLHI</sequence>
<name>A0A2K3KM71_TRIPR</name>
<feature type="non-terminal residue" evidence="1">
    <location>
        <position position="1"/>
    </location>
</feature>
<dbReference type="STRING" id="57577.A0A2K3KM71"/>
<dbReference type="EMBL" id="ASHM01101973">
    <property type="protein sequence ID" value="PNX67411.1"/>
    <property type="molecule type" value="Genomic_DNA"/>
</dbReference>
<organism evidence="1 2">
    <name type="scientific">Trifolium pratense</name>
    <name type="common">Red clover</name>
    <dbReference type="NCBI Taxonomy" id="57577"/>
    <lineage>
        <taxon>Eukaryota</taxon>
        <taxon>Viridiplantae</taxon>
        <taxon>Streptophyta</taxon>
        <taxon>Embryophyta</taxon>
        <taxon>Tracheophyta</taxon>
        <taxon>Spermatophyta</taxon>
        <taxon>Magnoliopsida</taxon>
        <taxon>eudicotyledons</taxon>
        <taxon>Gunneridae</taxon>
        <taxon>Pentapetalae</taxon>
        <taxon>rosids</taxon>
        <taxon>fabids</taxon>
        <taxon>Fabales</taxon>
        <taxon>Fabaceae</taxon>
        <taxon>Papilionoideae</taxon>
        <taxon>50 kb inversion clade</taxon>
        <taxon>NPAAA clade</taxon>
        <taxon>Hologalegina</taxon>
        <taxon>IRL clade</taxon>
        <taxon>Trifolieae</taxon>
        <taxon>Trifolium</taxon>
    </lineage>
</organism>
<dbReference type="SUPFAM" id="SSF52540">
    <property type="entry name" value="P-loop containing nucleoside triphosphate hydrolases"/>
    <property type="match status" value="1"/>
</dbReference>
<proteinExistence type="predicted"/>
<evidence type="ECO:0000313" key="1">
    <source>
        <dbReference type="EMBL" id="PNX67411.1"/>
    </source>
</evidence>
<dbReference type="InterPro" id="IPR027417">
    <property type="entry name" value="P-loop_NTPase"/>
</dbReference>
<dbReference type="Proteomes" id="UP000236291">
    <property type="component" value="Unassembled WGS sequence"/>
</dbReference>
<gene>
    <name evidence="1" type="ORF">L195_g055614</name>
</gene>
<evidence type="ECO:0000313" key="2">
    <source>
        <dbReference type="Proteomes" id="UP000236291"/>
    </source>
</evidence>
<dbReference type="AlphaFoldDB" id="A0A2K3KM71"/>
<accession>A0A2K3KM71</accession>
<reference evidence="1 2" key="2">
    <citation type="journal article" date="2017" name="Front. Plant Sci.">
        <title>Gene Classification and Mining of Molecular Markers Useful in Red Clover (Trifolium pratense) Breeding.</title>
        <authorList>
            <person name="Istvanek J."/>
            <person name="Dluhosova J."/>
            <person name="Dluhos P."/>
            <person name="Patkova L."/>
            <person name="Nedelnik J."/>
            <person name="Repkova J."/>
        </authorList>
    </citation>
    <scope>NUCLEOTIDE SEQUENCE [LARGE SCALE GENOMIC DNA]</scope>
    <source>
        <strain evidence="2">cv. Tatra</strain>
        <tissue evidence="1">Young leaves</tissue>
    </source>
</reference>
<comment type="caution">
    <text evidence="1">The sequence shown here is derived from an EMBL/GenBank/DDBJ whole genome shotgun (WGS) entry which is preliminary data.</text>
</comment>
<reference evidence="1 2" key="1">
    <citation type="journal article" date="2014" name="Am. J. Bot.">
        <title>Genome assembly and annotation for red clover (Trifolium pratense; Fabaceae).</title>
        <authorList>
            <person name="Istvanek J."/>
            <person name="Jaros M."/>
            <person name="Krenek A."/>
            <person name="Repkova J."/>
        </authorList>
    </citation>
    <scope>NUCLEOTIDE SEQUENCE [LARGE SCALE GENOMIC DNA]</scope>
    <source>
        <strain evidence="2">cv. Tatra</strain>
        <tissue evidence="1">Young leaves</tissue>
    </source>
</reference>